<gene>
    <name evidence="1" type="ORF">NC653_035320</name>
</gene>
<evidence type="ECO:0000313" key="2">
    <source>
        <dbReference type="Proteomes" id="UP001164929"/>
    </source>
</evidence>
<sequence length="45" mass="5342">MKPSHLTPDHHELMINYQSLVFSPASLDFHYLKMVVESRYLPYCC</sequence>
<accession>A0AAD6LQ18</accession>
<reference evidence="1" key="1">
    <citation type="journal article" date="2023" name="Mol. Ecol. Resour.">
        <title>Chromosome-level genome assembly of a triploid poplar Populus alba 'Berolinensis'.</title>
        <authorList>
            <person name="Chen S."/>
            <person name="Yu Y."/>
            <person name="Wang X."/>
            <person name="Wang S."/>
            <person name="Zhang T."/>
            <person name="Zhou Y."/>
            <person name="He R."/>
            <person name="Meng N."/>
            <person name="Wang Y."/>
            <person name="Liu W."/>
            <person name="Liu Z."/>
            <person name="Liu J."/>
            <person name="Guo Q."/>
            <person name="Huang H."/>
            <person name="Sederoff R.R."/>
            <person name="Wang G."/>
            <person name="Qu G."/>
            <person name="Chen S."/>
        </authorList>
    </citation>
    <scope>NUCLEOTIDE SEQUENCE</scope>
    <source>
        <strain evidence="1">SC-2020</strain>
    </source>
</reference>
<name>A0AAD6LQ18_9ROSI</name>
<keyword evidence="2" id="KW-1185">Reference proteome</keyword>
<organism evidence="1 2">
    <name type="scientific">Populus alba x Populus x berolinensis</name>
    <dbReference type="NCBI Taxonomy" id="444605"/>
    <lineage>
        <taxon>Eukaryota</taxon>
        <taxon>Viridiplantae</taxon>
        <taxon>Streptophyta</taxon>
        <taxon>Embryophyta</taxon>
        <taxon>Tracheophyta</taxon>
        <taxon>Spermatophyta</taxon>
        <taxon>Magnoliopsida</taxon>
        <taxon>eudicotyledons</taxon>
        <taxon>Gunneridae</taxon>
        <taxon>Pentapetalae</taxon>
        <taxon>rosids</taxon>
        <taxon>fabids</taxon>
        <taxon>Malpighiales</taxon>
        <taxon>Salicaceae</taxon>
        <taxon>Saliceae</taxon>
        <taxon>Populus</taxon>
    </lineage>
</organism>
<protein>
    <submittedName>
        <fullName evidence="1">Uncharacterized protein</fullName>
    </submittedName>
</protein>
<evidence type="ECO:0000313" key="1">
    <source>
        <dbReference type="EMBL" id="KAJ6971011.1"/>
    </source>
</evidence>
<dbReference type="EMBL" id="JAQIZT010000015">
    <property type="protein sequence ID" value="KAJ6971011.1"/>
    <property type="molecule type" value="Genomic_DNA"/>
</dbReference>
<dbReference type="Proteomes" id="UP001164929">
    <property type="component" value="Chromosome 15"/>
</dbReference>
<dbReference type="AlphaFoldDB" id="A0AAD6LQ18"/>
<proteinExistence type="predicted"/>
<comment type="caution">
    <text evidence="1">The sequence shown here is derived from an EMBL/GenBank/DDBJ whole genome shotgun (WGS) entry which is preliminary data.</text>
</comment>